<gene>
    <name evidence="1" type="ORF">H2198_010005</name>
</gene>
<evidence type="ECO:0000313" key="2">
    <source>
        <dbReference type="Proteomes" id="UP001172386"/>
    </source>
</evidence>
<keyword evidence="2" id="KW-1185">Reference proteome</keyword>
<proteinExistence type="predicted"/>
<accession>A0ACC2ZSW9</accession>
<evidence type="ECO:0000313" key="1">
    <source>
        <dbReference type="EMBL" id="KAJ9650698.1"/>
    </source>
</evidence>
<dbReference type="Proteomes" id="UP001172386">
    <property type="component" value="Unassembled WGS sequence"/>
</dbReference>
<comment type="caution">
    <text evidence="1">The sequence shown here is derived from an EMBL/GenBank/DDBJ whole genome shotgun (WGS) entry which is preliminary data.</text>
</comment>
<sequence length="722" mass="78587">MAVRWGAKRPERTAIAHLWFCFAKPCGQGFAPTPERHAPRDASPQSSPPRGLRCIGDCWVVAIYSVQVKSLSRGKGDSATAAAAYRAGLDLDDPSGTRHNYSRKTGVLSVDMLAPTDAPAWALDPHQVWAKVEEHETRKNARVAREVLIALPHELTPEQRRDLARDVGQLLVDRYNVAAQVALHAPDKGGDGRNYHAHILLTPRVVGADGFGDSAARVLDEYVAGANELKAIRAAIGERMNKALAAAGVDARVDHRSLHKQKMAAVEKGDFKAAVALDRPATRHEGKEVTQARRRGKRLQKAERNDRVRQAADSRVTAHAERFEALKAQAAAEGRLAHVDEQALHAQALLERPKESAARLRAAAQPSPTEAPRHDPISPSRQPGRKRRPRAPALTRDSVDALGIRNPGADLERVPALRPVNRLNAGLATGGRRAPEAGGYCRVLRSDEQRHYRAGPAVLQLPVHAVTAKPKPGAAVQARAQRPAAHKAGSSMPRPAPVGGGQQGKGAAAIERASRKHSQNRQAEIMAGDQAAKNLEEMIEQMFKVARRALQSGNSNATPEQRSASRALLKCHTDLLECRAAHVQASEERQQARLARRRAVADANTFPVPADFLSTALRKVGRPTAKDRAAQVVQEQKQQARLQEQQARALREQTREAKDKAGVAFELATADFLTQFPHQFPTAKPTAKLAPTRDMLPLPPNSEQAPRLPEPVSSLRRPSRTP</sequence>
<dbReference type="EMBL" id="JAPDRQ010000317">
    <property type="protein sequence ID" value="KAJ9650698.1"/>
    <property type="molecule type" value="Genomic_DNA"/>
</dbReference>
<organism evidence="1 2">
    <name type="scientific">Neophaeococcomyces mojaviensis</name>
    <dbReference type="NCBI Taxonomy" id="3383035"/>
    <lineage>
        <taxon>Eukaryota</taxon>
        <taxon>Fungi</taxon>
        <taxon>Dikarya</taxon>
        <taxon>Ascomycota</taxon>
        <taxon>Pezizomycotina</taxon>
        <taxon>Eurotiomycetes</taxon>
        <taxon>Chaetothyriomycetidae</taxon>
        <taxon>Chaetothyriales</taxon>
        <taxon>Chaetothyriales incertae sedis</taxon>
        <taxon>Neophaeococcomyces</taxon>
    </lineage>
</organism>
<reference evidence="1" key="1">
    <citation type="submission" date="2022-10" db="EMBL/GenBank/DDBJ databases">
        <title>Culturing micro-colonial fungi from biological soil crusts in the Mojave desert and describing Neophaeococcomyces mojavensis, and introducing the new genera and species Taxawa tesnikishii.</title>
        <authorList>
            <person name="Kurbessoian T."/>
            <person name="Stajich J.E."/>
        </authorList>
    </citation>
    <scope>NUCLEOTIDE SEQUENCE</scope>
    <source>
        <strain evidence="1">JES_112</strain>
    </source>
</reference>
<name>A0ACC2ZSW9_9EURO</name>
<protein>
    <submittedName>
        <fullName evidence="1">Uncharacterized protein</fullName>
    </submittedName>
</protein>